<dbReference type="SMART" id="SM00421">
    <property type="entry name" value="HTH_LUXR"/>
    <property type="match status" value="1"/>
</dbReference>
<dbReference type="InterPro" id="IPR039420">
    <property type="entry name" value="WalR-like"/>
</dbReference>
<accession>A0A550JJ63</accession>
<organism evidence="8 9">
    <name type="scientific">Trichloromonas acetexigens</name>
    <dbReference type="NCBI Taxonomy" id="38815"/>
    <lineage>
        <taxon>Bacteria</taxon>
        <taxon>Pseudomonadati</taxon>
        <taxon>Thermodesulfobacteriota</taxon>
        <taxon>Desulfuromonadia</taxon>
        <taxon>Desulfuromonadales</taxon>
        <taxon>Trichloromonadaceae</taxon>
        <taxon>Trichloromonas</taxon>
    </lineage>
</organism>
<feature type="domain" description="HTH luxR-type" evidence="6">
    <location>
        <begin position="146"/>
        <end position="211"/>
    </location>
</feature>
<evidence type="ECO:0000313" key="9">
    <source>
        <dbReference type="Proteomes" id="UP000317155"/>
    </source>
</evidence>
<gene>
    <name evidence="8" type="ORF">FL622_04015</name>
</gene>
<dbReference type="RefSeq" id="WP_092056005.1">
    <property type="nucleotide sequence ID" value="NZ_FOJJ01000012.1"/>
</dbReference>
<evidence type="ECO:0000256" key="4">
    <source>
        <dbReference type="ARBA" id="ARBA00023163"/>
    </source>
</evidence>
<evidence type="ECO:0000256" key="2">
    <source>
        <dbReference type="ARBA" id="ARBA00023015"/>
    </source>
</evidence>
<dbReference type="SMART" id="SM00448">
    <property type="entry name" value="REC"/>
    <property type="match status" value="1"/>
</dbReference>
<evidence type="ECO:0000259" key="7">
    <source>
        <dbReference type="PROSITE" id="PS50110"/>
    </source>
</evidence>
<dbReference type="InterPro" id="IPR058245">
    <property type="entry name" value="NreC/VraR/RcsB-like_REC"/>
</dbReference>
<evidence type="ECO:0000256" key="5">
    <source>
        <dbReference type="PROSITE-ProRule" id="PRU00169"/>
    </source>
</evidence>
<dbReference type="PROSITE" id="PS50043">
    <property type="entry name" value="HTH_LUXR_2"/>
    <property type="match status" value="1"/>
</dbReference>
<sequence>MSTGILYVDDHEIFHECMRQMFTQRNDMQILAIASNGQTAVRLATELRPDVVVMDVRLPGLNGIEATRKILSTQPRARIIGLSGYTDRQTVLAMIKAGARGYVVKDAAFNELIQAIQAVASGKMYLSPGITSVMLEELIAPAHADGAAAGLLLSRREEEVLRLAVDGFSSKDIADHLGLSPKTIETHRSRIMKKLGLKSFADLVKYAVREGLTSA</sequence>
<dbReference type="SUPFAM" id="SSF52172">
    <property type="entry name" value="CheY-like"/>
    <property type="match status" value="1"/>
</dbReference>
<dbReference type="PROSITE" id="PS00622">
    <property type="entry name" value="HTH_LUXR_1"/>
    <property type="match status" value="1"/>
</dbReference>
<dbReference type="InterPro" id="IPR011006">
    <property type="entry name" value="CheY-like_superfamily"/>
</dbReference>
<dbReference type="CDD" id="cd06170">
    <property type="entry name" value="LuxR_C_like"/>
    <property type="match status" value="1"/>
</dbReference>
<dbReference type="EMBL" id="VJVV01000002">
    <property type="protein sequence ID" value="TRO83256.1"/>
    <property type="molecule type" value="Genomic_DNA"/>
</dbReference>
<dbReference type="PROSITE" id="PS50110">
    <property type="entry name" value="RESPONSE_REGULATORY"/>
    <property type="match status" value="1"/>
</dbReference>
<dbReference type="Proteomes" id="UP000317155">
    <property type="component" value="Unassembled WGS sequence"/>
</dbReference>
<dbReference type="Pfam" id="PF00072">
    <property type="entry name" value="Response_reg"/>
    <property type="match status" value="1"/>
</dbReference>
<dbReference type="PRINTS" id="PR00038">
    <property type="entry name" value="HTHLUXR"/>
</dbReference>
<evidence type="ECO:0000313" key="8">
    <source>
        <dbReference type="EMBL" id="TRO83256.1"/>
    </source>
</evidence>
<dbReference type="Pfam" id="PF00196">
    <property type="entry name" value="GerE"/>
    <property type="match status" value="1"/>
</dbReference>
<feature type="domain" description="Response regulatory" evidence="7">
    <location>
        <begin position="4"/>
        <end position="120"/>
    </location>
</feature>
<dbReference type="GO" id="GO:0006355">
    <property type="term" value="P:regulation of DNA-templated transcription"/>
    <property type="evidence" value="ECO:0007669"/>
    <property type="project" value="InterPro"/>
</dbReference>
<keyword evidence="9" id="KW-1185">Reference proteome</keyword>
<dbReference type="OrthoDB" id="9780312at2"/>
<keyword evidence="2" id="KW-0805">Transcription regulation</keyword>
<keyword evidence="4" id="KW-0804">Transcription</keyword>
<dbReference type="PANTHER" id="PTHR43214:SF41">
    <property type="entry name" value="NITRATE_NITRITE RESPONSE REGULATOR PROTEIN NARP"/>
    <property type="match status" value="1"/>
</dbReference>
<dbReference type="InterPro" id="IPR016032">
    <property type="entry name" value="Sig_transdc_resp-reg_C-effctor"/>
</dbReference>
<reference evidence="8 9" key="1">
    <citation type="submission" date="2019-07" db="EMBL/GenBank/DDBJ databases">
        <title>Insights of Desulfuromonas acetexigens electromicrobiology.</title>
        <authorList>
            <person name="Katuri K."/>
            <person name="Sapireddy V."/>
            <person name="Shaw D.R."/>
            <person name="Saikaly P."/>
        </authorList>
    </citation>
    <scope>NUCLEOTIDE SEQUENCE [LARGE SCALE GENOMIC DNA]</scope>
    <source>
        <strain evidence="8 9">2873</strain>
    </source>
</reference>
<dbReference type="InterPro" id="IPR001789">
    <property type="entry name" value="Sig_transdc_resp-reg_receiver"/>
</dbReference>
<evidence type="ECO:0000256" key="1">
    <source>
        <dbReference type="ARBA" id="ARBA00022553"/>
    </source>
</evidence>
<keyword evidence="1 5" id="KW-0597">Phosphoprotein</keyword>
<dbReference type="GO" id="GO:0003677">
    <property type="term" value="F:DNA binding"/>
    <property type="evidence" value="ECO:0007669"/>
    <property type="project" value="UniProtKB-KW"/>
</dbReference>
<dbReference type="PANTHER" id="PTHR43214">
    <property type="entry name" value="TWO-COMPONENT RESPONSE REGULATOR"/>
    <property type="match status" value="1"/>
</dbReference>
<feature type="modified residue" description="4-aspartylphosphate" evidence="5">
    <location>
        <position position="55"/>
    </location>
</feature>
<comment type="caution">
    <text evidence="8">The sequence shown here is derived from an EMBL/GenBank/DDBJ whole genome shotgun (WGS) entry which is preliminary data.</text>
</comment>
<evidence type="ECO:0000256" key="3">
    <source>
        <dbReference type="ARBA" id="ARBA00023125"/>
    </source>
</evidence>
<dbReference type="CDD" id="cd17535">
    <property type="entry name" value="REC_NarL-like"/>
    <property type="match status" value="1"/>
</dbReference>
<dbReference type="Gene3D" id="3.40.50.2300">
    <property type="match status" value="1"/>
</dbReference>
<proteinExistence type="predicted"/>
<protein>
    <submittedName>
        <fullName evidence="8">Response regulator transcription factor</fullName>
    </submittedName>
</protein>
<dbReference type="AlphaFoldDB" id="A0A550JJ63"/>
<keyword evidence="3" id="KW-0238">DNA-binding</keyword>
<name>A0A550JJ63_9BACT</name>
<dbReference type="SUPFAM" id="SSF46894">
    <property type="entry name" value="C-terminal effector domain of the bipartite response regulators"/>
    <property type="match status" value="1"/>
</dbReference>
<dbReference type="InterPro" id="IPR000792">
    <property type="entry name" value="Tscrpt_reg_LuxR_C"/>
</dbReference>
<evidence type="ECO:0000259" key="6">
    <source>
        <dbReference type="PROSITE" id="PS50043"/>
    </source>
</evidence>
<dbReference type="GO" id="GO:0000160">
    <property type="term" value="P:phosphorelay signal transduction system"/>
    <property type="evidence" value="ECO:0007669"/>
    <property type="project" value="InterPro"/>
</dbReference>